<dbReference type="EMBL" id="MG640601">
    <property type="protein sequence ID" value="AYF52729.1"/>
    <property type="molecule type" value="Genomic_DNA"/>
</dbReference>
<accession>A0A3G1TV69</accession>
<name>A0A3G1TV69_ENTFC</name>
<dbReference type="RefSeq" id="WP_010729859.1">
    <property type="nucleotide sequence ID" value="NZ_CANNSD010000003.1"/>
</dbReference>
<keyword evidence="2" id="KW-0614">Plasmid</keyword>
<proteinExistence type="predicted"/>
<dbReference type="GeneID" id="66455761"/>
<sequence>MKKKKFSRSLLGILVLVAVGLSGKGYFQNNSTQEHDFQIKSSVQVGNKADSESKEFLGIRYDPNKYPNNIVNINDGKYTLTKEDHEALSEKGSQTFWVNYADLDQLGRAGDVEALITYDAINSHSSKNVERPSFKSSVHIAGEYKDGVFDQERDTWVGKDSNNEITQLEGYKGYLYNKSHSLAWSLGGDMEVHNLTLGTRAQNVGKNDQNGGMAYSETIVRDAIYKNKNEKVLYKVDPIYKGNELVPRGSHVEAFSVNDNGKTVNLNVYVFNNQKGININYQNGTWVRD</sequence>
<dbReference type="AlphaFoldDB" id="A0A3G1TV69"/>
<evidence type="ECO:0000259" key="1">
    <source>
        <dbReference type="Pfam" id="PF13930"/>
    </source>
</evidence>
<dbReference type="Pfam" id="PF13930">
    <property type="entry name" value="Endonuclea_NS_2"/>
    <property type="match status" value="1"/>
</dbReference>
<reference evidence="2" key="1">
    <citation type="submission" date="2017-11" db="EMBL/GenBank/DDBJ databases">
        <title>The Silenced vanM Gene Cluster on Plasmid was Prevalent in Clinical Isolates of Enterococci from Hangzhou, China.</title>
        <authorList>
            <person name="Sun L."/>
            <person name="Qu T."/>
            <person name="Chen Y."/>
            <person name="Fu Y."/>
            <person name="Yang Q."/>
            <person name="Yu Y."/>
        </authorList>
    </citation>
    <scope>NUCLEOTIDE SEQUENCE</scope>
    <source>
        <strain evidence="2">SRR6</strain>
        <plasmid evidence="2">pEMSRR6</plasmid>
    </source>
</reference>
<feature type="domain" description="Type VII secretion system protein EssD-like" evidence="1">
    <location>
        <begin position="171"/>
        <end position="254"/>
    </location>
</feature>
<protein>
    <submittedName>
        <fullName evidence="2">Endonuclease</fullName>
    </submittedName>
</protein>
<keyword evidence="2" id="KW-0540">Nuclease</keyword>
<dbReference type="EMBL" id="CP039730">
    <property type="protein sequence ID" value="QHT44804.1"/>
    <property type="molecule type" value="Genomic_DNA"/>
</dbReference>
<geneLocation type="plasmid" evidence="2">
    <name>pEMSRR6</name>
</geneLocation>
<keyword evidence="2" id="KW-0255">Endonuclease</keyword>
<gene>
    <name evidence="3" type="ORF">FCF09_14050</name>
</gene>
<dbReference type="InterPro" id="IPR044927">
    <property type="entry name" value="Endonuclea_NS_2"/>
</dbReference>
<reference evidence="3" key="2">
    <citation type="journal article" date="2020" name="J. Antimicrob. Chemother.">
        <title>Tandem amplification of the vanM gene cluster drives vancomycin resistance in vancomycin-variable enterococci.</title>
        <authorList>
            <person name="Sun L."/>
            <person name="Chen Y."/>
            <person name="Hua X."/>
            <person name="Chen Y."/>
            <person name="Hong J."/>
            <person name="Wu X."/>
            <person name="Jiang Y."/>
            <person name="van Schaik W."/>
            <person name="Qu T."/>
            <person name="Yu Y."/>
        </authorList>
    </citation>
    <scope>NUCLEOTIDE SEQUENCE [LARGE SCALE GENOMIC DNA]</scope>
    <source>
        <strain evidence="3">ZY2</strain>
        <plasmid evidence="3">pZY2</plasmid>
    </source>
</reference>
<geneLocation type="plasmid" evidence="3">
    <name>pZY2</name>
</geneLocation>
<keyword evidence="2" id="KW-0378">Hydrolase</keyword>
<dbReference type="InterPro" id="IPR044929">
    <property type="entry name" value="DNA/RNA_non-sp_Endonuclease_sf"/>
</dbReference>
<dbReference type="Gene3D" id="3.40.570.10">
    <property type="entry name" value="Extracellular Endonuclease, subunit A"/>
    <property type="match status" value="1"/>
</dbReference>
<evidence type="ECO:0000313" key="2">
    <source>
        <dbReference type="EMBL" id="AYF52729.1"/>
    </source>
</evidence>
<evidence type="ECO:0000313" key="3">
    <source>
        <dbReference type="EMBL" id="QHT44804.1"/>
    </source>
</evidence>
<dbReference type="GO" id="GO:0004519">
    <property type="term" value="F:endonuclease activity"/>
    <property type="evidence" value="ECO:0007669"/>
    <property type="project" value="UniProtKB-KW"/>
</dbReference>
<organism evidence="2">
    <name type="scientific">Enterococcus faecium</name>
    <name type="common">Streptococcus faecium</name>
    <dbReference type="NCBI Taxonomy" id="1352"/>
    <lineage>
        <taxon>Bacteria</taxon>
        <taxon>Bacillati</taxon>
        <taxon>Bacillota</taxon>
        <taxon>Bacilli</taxon>
        <taxon>Lactobacillales</taxon>
        <taxon>Enterococcaceae</taxon>
        <taxon>Enterococcus</taxon>
    </lineage>
</organism>